<protein>
    <submittedName>
        <fullName evidence="2">Uncharacterized protein</fullName>
    </submittedName>
</protein>
<sequence length="68" mass="7310">DSSSSSSSSTSSPSDPSALINPALILCFIQLTSVILILFLLLFRNGIDSGRLCYTVLSSKQCGWVGWR</sequence>
<evidence type="ECO:0000313" key="3">
    <source>
        <dbReference type="Proteomes" id="UP000004810"/>
    </source>
</evidence>
<name>J9EMK7_WUCBA</name>
<proteinExistence type="predicted"/>
<dbReference type="AlphaFoldDB" id="J9EMK7"/>
<feature type="transmembrane region" description="Helical" evidence="1">
    <location>
        <begin position="20"/>
        <end position="43"/>
    </location>
</feature>
<comment type="caution">
    <text evidence="2">The sequence shown here is derived from an EMBL/GenBank/DDBJ whole genome shotgun (WGS) entry which is preliminary data.</text>
</comment>
<reference evidence="3" key="1">
    <citation type="submission" date="2012-08" db="EMBL/GenBank/DDBJ databases">
        <title>The Genome Sequence of Wuchereria bancrofti.</title>
        <authorList>
            <person name="Nutman T.B."/>
            <person name="Fink D.L."/>
            <person name="Russ C."/>
            <person name="Young S."/>
            <person name="Zeng Q."/>
            <person name="Koehrsen M."/>
            <person name="Alvarado L."/>
            <person name="Berlin A."/>
            <person name="Chapman S.B."/>
            <person name="Chen Z."/>
            <person name="Freedman E."/>
            <person name="Gellesch M."/>
            <person name="Goldberg J."/>
            <person name="Griggs A."/>
            <person name="Gujja S."/>
            <person name="Heilman E.R."/>
            <person name="Heiman D."/>
            <person name="Hepburn T."/>
            <person name="Howarth C."/>
            <person name="Jen D."/>
            <person name="Larson L."/>
            <person name="Lewis B."/>
            <person name="Mehta T."/>
            <person name="Park D."/>
            <person name="Pearson M."/>
            <person name="Roberts A."/>
            <person name="Saif S."/>
            <person name="Shea T."/>
            <person name="Shenoy N."/>
            <person name="Sisk P."/>
            <person name="Stolte C."/>
            <person name="Sykes S."/>
            <person name="Walk T."/>
            <person name="White J."/>
            <person name="Yandava C."/>
            <person name="Haas B."/>
            <person name="Henn M.R."/>
            <person name="Nusbaum C."/>
            <person name="Birren B."/>
        </authorList>
    </citation>
    <scope>NUCLEOTIDE SEQUENCE [LARGE SCALE GENOMIC DNA]</scope>
    <source>
        <strain evidence="3">NA</strain>
    </source>
</reference>
<evidence type="ECO:0000256" key="1">
    <source>
        <dbReference type="SAM" id="Phobius"/>
    </source>
</evidence>
<keyword evidence="1" id="KW-1133">Transmembrane helix</keyword>
<dbReference type="Proteomes" id="UP000004810">
    <property type="component" value="Unassembled WGS sequence"/>
</dbReference>
<dbReference type="EMBL" id="ADBV01002023">
    <property type="protein sequence ID" value="EJW83726.1"/>
    <property type="molecule type" value="Genomic_DNA"/>
</dbReference>
<accession>J9EMK7</accession>
<keyword evidence="1" id="KW-0812">Transmembrane</keyword>
<organism evidence="2 3">
    <name type="scientific">Wuchereria bancrofti</name>
    <dbReference type="NCBI Taxonomy" id="6293"/>
    <lineage>
        <taxon>Eukaryota</taxon>
        <taxon>Metazoa</taxon>
        <taxon>Ecdysozoa</taxon>
        <taxon>Nematoda</taxon>
        <taxon>Chromadorea</taxon>
        <taxon>Rhabditida</taxon>
        <taxon>Spirurina</taxon>
        <taxon>Spiruromorpha</taxon>
        <taxon>Filarioidea</taxon>
        <taxon>Onchocercidae</taxon>
        <taxon>Wuchereria</taxon>
    </lineage>
</organism>
<feature type="non-terminal residue" evidence="2">
    <location>
        <position position="1"/>
    </location>
</feature>
<evidence type="ECO:0000313" key="2">
    <source>
        <dbReference type="EMBL" id="EJW83726.1"/>
    </source>
</evidence>
<gene>
    <name evidence="2" type="ORF">WUBG_05363</name>
</gene>
<keyword evidence="1" id="KW-0472">Membrane</keyword>